<dbReference type="EMBL" id="JASNQZ010000005">
    <property type="protein sequence ID" value="KAL0957530.1"/>
    <property type="molecule type" value="Genomic_DNA"/>
</dbReference>
<proteinExistence type="predicted"/>
<gene>
    <name evidence="1" type="ORF">HGRIS_014903</name>
</gene>
<sequence>MTSVSRNCETSTPFGMSSTISPMPVALNDCLFAARNCLSGISAKFSNSSRYGLMWREHPESKTRVRVLPLAPSSTCAASSAAAASSKASGIESHPSLPMFNHPTAENEPISLLLSRDASLPTSQSNLRAA</sequence>
<comment type="caution">
    <text evidence="1">The sequence shown here is derived from an EMBL/GenBank/DDBJ whole genome shotgun (WGS) entry which is preliminary data.</text>
</comment>
<evidence type="ECO:0000313" key="2">
    <source>
        <dbReference type="Proteomes" id="UP001556367"/>
    </source>
</evidence>
<evidence type="ECO:0000313" key="1">
    <source>
        <dbReference type="EMBL" id="KAL0957530.1"/>
    </source>
</evidence>
<reference evidence="2" key="1">
    <citation type="submission" date="2024-06" db="EMBL/GenBank/DDBJ databases">
        <title>Multi-omics analyses provide insights into the biosynthesis of the anticancer antibiotic pleurotin in Hohenbuehelia grisea.</title>
        <authorList>
            <person name="Weaver J.A."/>
            <person name="Alberti F."/>
        </authorList>
    </citation>
    <scope>NUCLEOTIDE SEQUENCE [LARGE SCALE GENOMIC DNA]</scope>
    <source>
        <strain evidence="2">T-177</strain>
    </source>
</reference>
<organism evidence="1 2">
    <name type="scientific">Hohenbuehelia grisea</name>
    <dbReference type="NCBI Taxonomy" id="104357"/>
    <lineage>
        <taxon>Eukaryota</taxon>
        <taxon>Fungi</taxon>
        <taxon>Dikarya</taxon>
        <taxon>Basidiomycota</taxon>
        <taxon>Agaricomycotina</taxon>
        <taxon>Agaricomycetes</taxon>
        <taxon>Agaricomycetidae</taxon>
        <taxon>Agaricales</taxon>
        <taxon>Pleurotineae</taxon>
        <taxon>Pleurotaceae</taxon>
        <taxon>Hohenbuehelia</taxon>
    </lineage>
</organism>
<dbReference type="Proteomes" id="UP001556367">
    <property type="component" value="Unassembled WGS sequence"/>
</dbReference>
<name>A0ABR3JNZ6_9AGAR</name>
<keyword evidence="2" id="KW-1185">Reference proteome</keyword>
<protein>
    <submittedName>
        <fullName evidence="1">Uncharacterized protein</fullName>
    </submittedName>
</protein>
<accession>A0ABR3JNZ6</accession>